<dbReference type="Gene3D" id="2.40.10.10">
    <property type="entry name" value="Trypsin-like serine proteases"/>
    <property type="match status" value="2"/>
</dbReference>
<proteinExistence type="predicted"/>
<dbReference type="PANTHER" id="PTHR36234:SF5">
    <property type="entry name" value="LYSYL ENDOPEPTIDASE"/>
    <property type="match status" value="1"/>
</dbReference>
<evidence type="ECO:0000259" key="2">
    <source>
        <dbReference type="Pfam" id="PF00089"/>
    </source>
</evidence>
<dbReference type="InterPro" id="IPR009003">
    <property type="entry name" value="Peptidase_S1_PA"/>
</dbReference>
<dbReference type="InterPro" id="IPR043708">
    <property type="entry name" value="DUF5648"/>
</dbReference>
<sequence length="637" mass="68878">MVSGLCALFMGVAMAQVAFPSWGPGSQDGVEAYVQPADTPDEFVPLTKKALAVQVAPARVDLGEWVPDKAGSTPPREGMLQVGAKRASTATADVGALGRQLQWQTLSQGGQVAAVSFVTRGAFGVRLGVQIDKLPGSALLRVYAQGQREGAFQIAGQRVLQTLELNQRAGDNSPAGRTWWTPGVDGEEITLEIELPPGIPASTVQMSIPSVLHFYENLSLPIDDGSTQPQASEAKIGESAYCELDATCYDQYDAQRNAVARMIYVTAEGGYLCTGTLVNDKASSATPYFLTANHCIADQTVASTLQTYWFYRSPSCNAKVLSSATRTLKNGATFLYGAETPDTTLLRLNDAPPAGAVFAGWDSASRTRNEPVVGIHHPRGDLLKVSLGLLDGAANCTSNGLGGVRCVSDSATSMNGTYYRVRWLQGTTEGGSSGSGMFVGGKLTGTLTAGNAVCTTGQSYTFYARFDAVYPAIRQWLWAEPTTPTPGTGQRSAVYRFYNVKTGAHFYTISAPERDFVISAYPDFQYENAVFYAYPQPTAGMSAVYRFYNATTGAHFYTISQPERDYVISDFKDFKYEAPAWYAQTGPGNTATPIYRFYNVKTGAHFYSASAAERDFVIAEFKDFHYEAIAYYIWTTP</sequence>
<feature type="domain" description="DUF5648" evidence="3">
    <location>
        <begin position="494"/>
        <end position="633"/>
    </location>
</feature>
<reference evidence="4 5" key="1">
    <citation type="submission" date="2020-08" db="EMBL/GenBank/DDBJ databases">
        <title>Genome sequence of Diaphorobacter ruginosibacter DSM 27467T.</title>
        <authorList>
            <person name="Hyun D.-W."/>
            <person name="Bae J.-W."/>
        </authorList>
    </citation>
    <scope>NUCLEOTIDE SEQUENCE [LARGE SCALE GENOMIC DNA]</scope>
    <source>
        <strain evidence="4 5">DSM 27467</strain>
    </source>
</reference>
<dbReference type="GO" id="GO:0006508">
    <property type="term" value="P:proteolysis"/>
    <property type="evidence" value="ECO:0007669"/>
    <property type="project" value="UniProtKB-KW"/>
</dbReference>
<dbReference type="Pfam" id="PF18885">
    <property type="entry name" value="DUF5648"/>
    <property type="match status" value="1"/>
</dbReference>
<keyword evidence="4" id="KW-0645">Protease</keyword>
<organism evidence="4 5">
    <name type="scientific">Diaphorobacter ruginosibacter</name>
    <dbReference type="NCBI Taxonomy" id="1715720"/>
    <lineage>
        <taxon>Bacteria</taxon>
        <taxon>Pseudomonadati</taxon>
        <taxon>Pseudomonadota</taxon>
        <taxon>Betaproteobacteria</taxon>
        <taxon>Burkholderiales</taxon>
        <taxon>Comamonadaceae</taxon>
        <taxon>Diaphorobacter</taxon>
    </lineage>
</organism>
<dbReference type="Pfam" id="PF00089">
    <property type="entry name" value="Trypsin"/>
    <property type="match status" value="1"/>
</dbReference>
<dbReference type="AlphaFoldDB" id="A0A7G9RQ88"/>
<dbReference type="SUPFAM" id="SSF50494">
    <property type="entry name" value="Trypsin-like serine proteases"/>
    <property type="match status" value="1"/>
</dbReference>
<evidence type="ECO:0000313" key="4">
    <source>
        <dbReference type="EMBL" id="QNN57763.1"/>
    </source>
</evidence>
<accession>A0A7G9RQ88</accession>
<dbReference type="InterPro" id="IPR043504">
    <property type="entry name" value="Peptidase_S1_PA_chymotrypsin"/>
</dbReference>
<gene>
    <name evidence="4" type="ORF">H9K76_02420</name>
</gene>
<evidence type="ECO:0000259" key="3">
    <source>
        <dbReference type="Pfam" id="PF18885"/>
    </source>
</evidence>
<dbReference type="GO" id="GO:0004252">
    <property type="term" value="F:serine-type endopeptidase activity"/>
    <property type="evidence" value="ECO:0007669"/>
    <property type="project" value="InterPro"/>
</dbReference>
<dbReference type="Proteomes" id="UP000515811">
    <property type="component" value="Chromosome"/>
</dbReference>
<feature type="chain" id="PRO_5029012763" evidence="1">
    <location>
        <begin position="16"/>
        <end position="637"/>
    </location>
</feature>
<protein>
    <submittedName>
        <fullName evidence="4">Trypsin-like serine protease</fullName>
    </submittedName>
</protein>
<keyword evidence="1" id="KW-0732">Signal</keyword>
<dbReference type="InterPro" id="IPR001254">
    <property type="entry name" value="Trypsin_dom"/>
</dbReference>
<feature type="domain" description="Peptidase S1" evidence="2">
    <location>
        <begin position="253"/>
        <end position="473"/>
    </location>
</feature>
<keyword evidence="5" id="KW-1185">Reference proteome</keyword>
<feature type="signal peptide" evidence="1">
    <location>
        <begin position="1"/>
        <end position="15"/>
    </location>
</feature>
<evidence type="ECO:0000256" key="1">
    <source>
        <dbReference type="SAM" id="SignalP"/>
    </source>
</evidence>
<dbReference type="PANTHER" id="PTHR36234">
    <property type="entry name" value="LYSYL ENDOPEPTIDASE"/>
    <property type="match status" value="1"/>
</dbReference>
<dbReference type="KEGG" id="drg:H9K76_02420"/>
<dbReference type="RefSeq" id="WP_187598008.1">
    <property type="nucleotide sequence ID" value="NZ_CP060714.1"/>
</dbReference>
<dbReference type="EMBL" id="CP060714">
    <property type="protein sequence ID" value="QNN57763.1"/>
    <property type="molecule type" value="Genomic_DNA"/>
</dbReference>
<keyword evidence="4" id="KW-0378">Hydrolase</keyword>
<name>A0A7G9RQ88_9BURK</name>
<evidence type="ECO:0000313" key="5">
    <source>
        <dbReference type="Proteomes" id="UP000515811"/>
    </source>
</evidence>